<comment type="subcellular location">
    <subcellularLocation>
        <location evidence="5">Cytoplasm</location>
    </subcellularLocation>
</comment>
<keyword evidence="9" id="KW-0378">Hydrolase</keyword>
<dbReference type="Gene3D" id="3.40.50.300">
    <property type="entry name" value="P-loop containing nucleotide triphosphate hydrolases"/>
    <property type="match status" value="2"/>
</dbReference>
<comment type="similarity">
    <text evidence="1 5">Belongs to the ClpX chaperone family. HslU subfamily.</text>
</comment>
<dbReference type="PANTHER" id="PTHR48102">
    <property type="entry name" value="ATP-DEPENDENT CLP PROTEASE ATP-BINDING SUBUNIT CLPX-LIKE, MITOCHONDRIAL-RELATED"/>
    <property type="match status" value="1"/>
</dbReference>
<dbReference type="SMART" id="SM01086">
    <property type="entry name" value="ClpB_D2-small"/>
    <property type="match status" value="1"/>
</dbReference>
<feature type="domain" description="Clp ATPase C-terminal" evidence="8">
    <location>
        <begin position="357"/>
        <end position="451"/>
    </location>
</feature>
<dbReference type="HAMAP" id="MF_00249">
    <property type="entry name" value="HslU"/>
    <property type="match status" value="1"/>
</dbReference>
<dbReference type="GO" id="GO:0043335">
    <property type="term" value="P:protein unfolding"/>
    <property type="evidence" value="ECO:0007669"/>
    <property type="project" value="UniProtKB-UniRule"/>
</dbReference>
<dbReference type="InterPro" id="IPR003959">
    <property type="entry name" value="ATPase_AAA_core"/>
</dbReference>
<dbReference type="AlphaFoldDB" id="A0A084SYU6"/>
<protein>
    <recommendedName>
        <fullName evidence="5">ATP-dependent protease ATPase subunit HslU</fullName>
    </recommendedName>
    <alternativeName>
        <fullName evidence="5">Unfoldase HslU</fullName>
    </alternativeName>
</protein>
<comment type="caution">
    <text evidence="9">The sequence shown here is derived from an EMBL/GenBank/DDBJ whole genome shotgun (WGS) entry which is preliminary data.</text>
</comment>
<dbReference type="InterPro" id="IPR050052">
    <property type="entry name" value="ATP-dep_Clp_protease_ClpX"/>
</dbReference>
<feature type="binding site" evidence="5">
    <location>
        <position position="415"/>
    </location>
    <ligand>
        <name>ATP</name>
        <dbReference type="ChEBI" id="CHEBI:30616"/>
    </ligand>
</feature>
<evidence type="ECO:0000256" key="6">
    <source>
        <dbReference type="SAM" id="MobiDB-lite"/>
    </source>
</evidence>
<dbReference type="Pfam" id="PF07724">
    <property type="entry name" value="AAA_2"/>
    <property type="match status" value="1"/>
</dbReference>
<sequence>MSNGRKIPAFTPREVVGELDRYIVGQTAAKRAVAIALRNRWRRQQVPEELRDEIHPKNIIMIGPTGVGKTEIARRLAKLAQAPFVKVEASKFTEVGYVGRDVESMVRDLVEASIALVRDEETEKVRARAIEIAEDRLAQLLSGNAPSRPSGGIGFMAPPPTPAAPRLGDMEREKLRAQLRAGTLDDQEVEVELSDSGSPTFMRNFSGQGMEEIGVNLQDLFKNMPGMSRSRRRKVRAPEALRLMEQEESARLVDTDRVNREALVRAETGGIIFIDEIDKIASREGAGKGSGPDVSREGVQRDILPIVEGSTVNTKYGQVKTDHMLFIAAGAFHVSKPSDLIPELQGRFPIRVELDPLSGEDLVRILREPRNSLIRQYTALLATEGVRLDFSDDAILELARIAQSVNERTENIGARRLHTVLERLLDDVSFNASEQGPKDLQIDAAYVRERLASVVQDEDLSRYIL</sequence>
<dbReference type="CDD" id="cd19498">
    <property type="entry name" value="RecA-like_HslU"/>
    <property type="match status" value="1"/>
</dbReference>
<evidence type="ECO:0000313" key="9">
    <source>
        <dbReference type="EMBL" id="KFA93631.1"/>
    </source>
</evidence>
<gene>
    <name evidence="5 9" type="primary">hslU</name>
    <name evidence="9" type="ORF">Q664_07645</name>
</gene>
<dbReference type="PANTHER" id="PTHR48102:SF3">
    <property type="entry name" value="ATP-DEPENDENT PROTEASE ATPASE SUBUNIT HSLU"/>
    <property type="match status" value="1"/>
</dbReference>
<evidence type="ECO:0000256" key="2">
    <source>
        <dbReference type="ARBA" id="ARBA00022741"/>
    </source>
</evidence>
<dbReference type="Gene3D" id="1.10.8.60">
    <property type="match status" value="1"/>
</dbReference>
<evidence type="ECO:0000256" key="3">
    <source>
        <dbReference type="ARBA" id="ARBA00022840"/>
    </source>
</evidence>
<dbReference type="InterPro" id="IPR004491">
    <property type="entry name" value="HslU"/>
</dbReference>
<dbReference type="SUPFAM" id="SSF52540">
    <property type="entry name" value="P-loop containing nucleoside triphosphate hydrolases"/>
    <property type="match status" value="1"/>
</dbReference>
<evidence type="ECO:0000256" key="5">
    <source>
        <dbReference type="HAMAP-Rule" id="MF_00249"/>
    </source>
</evidence>
<evidence type="ECO:0000259" key="7">
    <source>
        <dbReference type="SMART" id="SM00382"/>
    </source>
</evidence>
<dbReference type="GO" id="GO:0009376">
    <property type="term" value="C:HslUV protease complex"/>
    <property type="evidence" value="ECO:0007669"/>
    <property type="project" value="UniProtKB-UniRule"/>
</dbReference>
<dbReference type="InterPro" id="IPR027417">
    <property type="entry name" value="P-loop_NTPase"/>
</dbReference>
<dbReference type="GO" id="GO:0036402">
    <property type="term" value="F:proteasome-activating activity"/>
    <property type="evidence" value="ECO:0007669"/>
    <property type="project" value="UniProtKB-UniRule"/>
</dbReference>
<dbReference type="GO" id="GO:0008233">
    <property type="term" value="F:peptidase activity"/>
    <property type="evidence" value="ECO:0007669"/>
    <property type="project" value="UniProtKB-KW"/>
</dbReference>
<dbReference type="InterPro" id="IPR019489">
    <property type="entry name" value="Clp_ATPase_C"/>
</dbReference>
<dbReference type="SMART" id="SM00382">
    <property type="entry name" value="AAA"/>
    <property type="match status" value="1"/>
</dbReference>
<keyword evidence="4 5" id="KW-0143">Chaperone</keyword>
<dbReference type="InterPro" id="IPR003593">
    <property type="entry name" value="AAA+_ATPase"/>
</dbReference>
<feature type="binding site" evidence="5">
    <location>
        <position position="24"/>
    </location>
    <ligand>
        <name>ATP</name>
        <dbReference type="ChEBI" id="CHEBI:30616"/>
    </ligand>
</feature>
<evidence type="ECO:0000256" key="4">
    <source>
        <dbReference type="ARBA" id="ARBA00023186"/>
    </source>
</evidence>
<dbReference type="FunFam" id="3.40.50.300:FF:000220">
    <property type="entry name" value="ATP-dependent protease ATPase subunit HslU"/>
    <property type="match status" value="1"/>
</dbReference>
<dbReference type="NCBIfam" id="TIGR00390">
    <property type="entry name" value="hslU"/>
    <property type="match status" value="1"/>
</dbReference>
<dbReference type="GO" id="GO:0005524">
    <property type="term" value="F:ATP binding"/>
    <property type="evidence" value="ECO:0007669"/>
    <property type="project" value="UniProtKB-UniRule"/>
</dbReference>
<feature type="binding site" evidence="5">
    <location>
        <position position="275"/>
    </location>
    <ligand>
        <name>ATP</name>
        <dbReference type="ChEBI" id="CHEBI:30616"/>
    </ligand>
</feature>
<keyword evidence="3 5" id="KW-0067">ATP-binding</keyword>
<dbReference type="NCBIfam" id="NF003544">
    <property type="entry name" value="PRK05201.1"/>
    <property type="match status" value="1"/>
</dbReference>
<accession>A0A084SYU6</accession>
<keyword evidence="5" id="KW-0963">Cytoplasm</keyword>
<evidence type="ECO:0000256" key="1">
    <source>
        <dbReference type="ARBA" id="ARBA00009771"/>
    </source>
</evidence>
<name>A0A084SYU6_9BACT</name>
<feature type="region of interest" description="Disordered" evidence="6">
    <location>
        <begin position="148"/>
        <end position="167"/>
    </location>
</feature>
<comment type="subunit">
    <text evidence="5">A double ring-shaped homohexamer of HslV is capped on each side by a ring-shaped HslU homohexamer. The assembly of the HslU/HslV complex is dependent on binding of ATP.</text>
</comment>
<feature type="domain" description="AAA+ ATPase" evidence="7">
    <location>
        <begin position="55"/>
        <end position="354"/>
    </location>
</feature>
<feature type="binding site" evidence="5">
    <location>
        <begin position="66"/>
        <end position="71"/>
    </location>
    <ligand>
        <name>ATP</name>
        <dbReference type="ChEBI" id="CHEBI:30616"/>
    </ligand>
</feature>
<comment type="function">
    <text evidence="5">ATPase subunit of a proteasome-like degradation complex; this subunit has chaperone activity. The binding of ATP and its subsequent hydrolysis by HslU are essential for unfolding of protein substrates subsequently hydrolyzed by HslV. HslU recognizes the N-terminal part of its protein substrates and unfolds these before they are guided to HslV for hydrolysis.</text>
</comment>
<keyword evidence="9" id="KW-0645">Protease</keyword>
<reference evidence="9 10" key="1">
    <citation type="submission" date="2014-07" db="EMBL/GenBank/DDBJ databases">
        <title>Draft Genome Sequence of Gephyronic Acid Producer, Cystobacter violaceus Strain Cb vi76.</title>
        <authorList>
            <person name="Stevens D.C."/>
            <person name="Young J."/>
            <person name="Carmichael R."/>
            <person name="Tan J."/>
            <person name="Taylor R.E."/>
        </authorList>
    </citation>
    <scope>NUCLEOTIDE SEQUENCE [LARGE SCALE GENOMIC DNA]</scope>
    <source>
        <strain evidence="9 10">Cb vi76</strain>
    </source>
</reference>
<keyword evidence="2 5" id="KW-0547">Nucleotide-binding</keyword>
<feature type="binding site" evidence="5">
    <location>
        <position position="343"/>
    </location>
    <ligand>
        <name>ATP</name>
        <dbReference type="ChEBI" id="CHEBI:30616"/>
    </ligand>
</feature>
<dbReference type="RefSeq" id="WP_043391520.1">
    <property type="nucleotide sequence ID" value="NZ_JPMI01000045.1"/>
</dbReference>
<proteinExistence type="inferred from homology"/>
<dbReference type="Pfam" id="PF00004">
    <property type="entry name" value="AAA"/>
    <property type="match status" value="1"/>
</dbReference>
<dbReference type="Proteomes" id="UP000028547">
    <property type="component" value="Unassembled WGS sequence"/>
</dbReference>
<dbReference type="GO" id="GO:0016887">
    <property type="term" value="F:ATP hydrolysis activity"/>
    <property type="evidence" value="ECO:0007669"/>
    <property type="project" value="InterPro"/>
</dbReference>
<organism evidence="9 10">
    <name type="scientific">Archangium violaceum Cb vi76</name>
    <dbReference type="NCBI Taxonomy" id="1406225"/>
    <lineage>
        <taxon>Bacteria</taxon>
        <taxon>Pseudomonadati</taxon>
        <taxon>Myxococcota</taxon>
        <taxon>Myxococcia</taxon>
        <taxon>Myxococcales</taxon>
        <taxon>Cystobacterineae</taxon>
        <taxon>Archangiaceae</taxon>
        <taxon>Archangium</taxon>
    </lineage>
</organism>
<evidence type="ECO:0000259" key="8">
    <source>
        <dbReference type="SMART" id="SM01086"/>
    </source>
</evidence>
<dbReference type="EMBL" id="JPMI01000045">
    <property type="protein sequence ID" value="KFA93631.1"/>
    <property type="molecule type" value="Genomic_DNA"/>
</dbReference>
<evidence type="ECO:0000313" key="10">
    <source>
        <dbReference type="Proteomes" id="UP000028547"/>
    </source>
</evidence>